<accession>A0A1M6BAL5</accession>
<dbReference type="Proteomes" id="UP000184171">
    <property type="component" value="Unassembled WGS sequence"/>
</dbReference>
<dbReference type="Pfam" id="PF01361">
    <property type="entry name" value="Tautomerase"/>
    <property type="match status" value="1"/>
</dbReference>
<dbReference type="InterPro" id="IPR018191">
    <property type="entry name" value="4-OT"/>
</dbReference>
<dbReference type="NCBIfam" id="TIGR00013">
    <property type="entry name" value="taut"/>
    <property type="match status" value="1"/>
</dbReference>
<dbReference type="EC" id="5.3.2.-" evidence="4"/>
<dbReference type="STRING" id="1122189.SAMN02745165_00095"/>
<evidence type="ECO:0000313" key="6">
    <source>
        <dbReference type="EMBL" id="SHI45608.1"/>
    </source>
</evidence>
<dbReference type="Gene3D" id="3.30.429.10">
    <property type="entry name" value="Macrophage Migration Inhibitory Factor"/>
    <property type="match status" value="1"/>
</dbReference>
<gene>
    <name evidence="6" type="ORF">SAMN02745165_00095</name>
</gene>
<evidence type="ECO:0000256" key="1">
    <source>
        <dbReference type="ARBA" id="ARBA00006723"/>
    </source>
</evidence>
<comment type="similarity">
    <text evidence="1 4">Belongs to the 4-oxalocrotonate tautomerase family.</text>
</comment>
<reference evidence="6 7" key="1">
    <citation type="submission" date="2016-11" db="EMBL/GenBank/DDBJ databases">
        <authorList>
            <person name="Jaros S."/>
            <person name="Januszkiewicz K."/>
            <person name="Wedrychowicz H."/>
        </authorList>
    </citation>
    <scope>NUCLEOTIDE SEQUENCE [LARGE SCALE GENOMIC DNA]</scope>
    <source>
        <strain evidence="6 7">DSM 5091</strain>
    </source>
</reference>
<keyword evidence="7" id="KW-1185">Reference proteome</keyword>
<keyword evidence="2 4" id="KW-0413">Isomerase</keyword>
<dbReference type="PANTHER" id="PTHR35530">
    <property type="entry name" value="TAUTOMERASE-RELATED"/>
    <property type="match status" value="1"/>
</dbReference>
<feature type="active site" description="Proton acceptor; via imino nitrogen" evidence="3">
    <location>
        <position position="2"/>
    </location>
</feature>
<feature type="domain" description="4-oxalocrotonate tautomerase-like" evidence="5">
    <location>
        <begin position="2"/>
        <end position="60"/>
    </location>
</feature>
<dbReference type="InterPro" id="IPR014347">
    <property type="entry name" value="Tautomerase/MIF_sf"/>
</dbReference>
<dbReference type="AlphaFoldDB" id="A0A1M6BAL5"/>
<dbReference type="InterPro" id="IPR004370">
    <property type="entry name" value="4-OT-like_dom"/>
</dbReference>
<dbReference type="SUPFAM" id="SSF55331">
    <property type="entry name" value="Tautomerase/MIF"/>
    <property type="match status" value="1"/>
</dbReference>
<dbReference type="PANTHER" id="PTHR35530:SF2">
    <property type="entry name" value="BSL4019 PROTEIN"/>
    <property type="match status" value="1"/>
</dbReference>
<evidence type="ECO:0000256" key="3">
    <source>
        <dbReference type="PIRSR" id="PIRSR618191-1"/>
    </source>
</evidence>
<dbReference type="GO" id="GO:0016853">
    <property type="term" value="F:isomerase activity"/>
    <property type="evidence" value="ECO:0007669"/>
    <property type="project" value="UniProtKB-UniRule"/>
</dbReference>
<evidence type="ECO:0000256" key="2">
    <source>
        <dbReference type="ARBA" id="ARBA00023235"/>
    </source>
</evidence>
<evidence type="ECO:0000256" key="4">
    <source>
        <dbReference type="RuleBase" id="RU362032"/>
    </source>
</evidence>
<name>A0A1M6BAL5_MALRU</name>
<proteinExistence type="inferred from homology"/>
<evidence type="ECO:0000313" key="7">
    <source>
        <dbReference type="Proteomes" id="UP000184171"/>
    </source>
</evidence>
<organism evidence="6 7">
    <name type="scientific">Malonomonas rubra DSM 5091</name>
    <dbReference type="NCBI Taxonomy" id="1122189"/>
    <lineage>
        <taxon>Bacteria</taxon>
        <taxon>Pseudomonadati</taxon>
        <taxon>Thermodesulfobacteriota</taxon>
        <taxon>Desulfuromonadia</taxon>
        <taxon>Desulfuromonadales</taxon>
        <taxon>Geopsychrobacteraceae</taxon>
        <taxon>Malonomonas</taxon>
    </lineage>
</organism>
<sequence>MPVVTVQTVGGISNEKKEELMDRITQAMKEVLGKNPEATHVIIEEVPAENWGIRGKTVAAIRSGK</sequence>
<dbReference type="EMBL" id="FQZT01000001">
    <property type="protein sequence ID" value="SHI45608.1"/>
    <property type="molecule type" value="Genomic_DNA"/>
</dbReference>
<evidence type="ECO:0000259" key="5">
    <source>
        <dbReference type="Pfam" id="PF01361"/>
    </source>
</evidence>
<protein>
    <recommendedName>
        <fullName evidence="4">Tautomerase</fullName>
        <ecNumber evidence="4">5.3.2.-</ecNumber>
    </recommendedName>
</protein>